<evidence type="ECO:0000256" key="1">
    <source>
        <dbReference type="SAM" id="MobiDB-lite"/>
    </source>
</evidence>
<organism evidence="3 4">
    <name type="scientific">Streptomyces lateritius</name>
    <dbReference type="NCBI Taxonomy" id="67313"/>
    <lineage>
        <taxon>Bacteria</taxon>
        <taxon>Bacillati</taxon>
        <taxon>Actinomycetota</taxon>
        <taxon>Actinomycetes</taxon>
        <taxon>Kitasatosporales</taxon>
        <taxon>Streptomycetaceae</taxon>
        <taxon>Streptomyces</taxon>
    </lineage>
</organism>
<dbReference type="RefSeq" id="WP_391936833.1">
    <property type="nucleotide sequence ID" value="NZ_JBIBSM010000018.1"/>
</dbReference>
<evidence type="ECO:0000313" key="4">
    <source>
        <dbReference type="Proteomes" id="UP001603013"/>
    </source>
</evidence>
<protein>
    <submittedName>
        <fullName evidence="3">NucA/NucB deoxyribonuclease domain-containing protein</fullName>
    </submittedName>
</protein>
<keyword evidence="4" id="KW-1185">Reference proteome</keyword>
<dbReference type="InterPro" id="IPR029476">
    <property type="entry name" value="DNase_NucA_NucB"/>
</dbReference>
<proteinExistence type="predicted"/>
<name>A0ABW6YJ82_9ACTN</name>
<dbReference type="Pfam" id="PF14040">
    <property type="entry name" value="DNase_NucA_NucB"/>
    <property type="match status" value="1"/>
</dbReference>
<evidence type="ECO:0000313" key="3">
    <source>
        <dbReference type="EMBL" id="MFF8279922.1"/>
    </source>
</evidence>
<dbReference type="Proteomes" id="UP001603013">
    <property type="component" value="Unassembled WGS sequence"/>
</dbReference>
<gene>
    <name evidence="3" type="ORF">ACF05T_28090</name>
</gene>
<accession>A0ABW6YJ82</accession>
<comment type="caution">
    <text evidence="3">The sequence shown here is derived from an EMBL/GenBank/DDBJ whole genome shotgun (WGS) entry which is preliminary data.</text>
</comment>
<feature type="region of interest" description="Disordered" evidence="1">
    <location>
        <begin position="1"/>
        <end position="35"/>
    </location>
</feature>
<feature type="domain" description="Deoxyribonuclease NucA/NucB" evidence="2">
    <location>
        <begin position="337"/>
        <end position="424"/>
    </location>
</feature>
<reference evidence="3 4" key="1">
    <citation type="submission" date="2024-10" db="EMBL/GenBank/DDBJ databases">
        <title>The Natural Products Discovery Center: Release of the First 8490 Sequenced Strains for Exploring Actinobacteria Biosynthetic Diversity.</title>
        <authorList>
            <person name="Kalkreuter E."/>
            <person name="Kautsar S.A."/>
            <person name="Yang D."/>
            <person name="Bader C.D."/>
            <person name="Teijaro C.N."/>
            <person name="Fluegel L."/>
            <person name="Davis C.M."/>
            <person name="Simpson J.R."/>
            <person name="Lauterbach L."/>
            <person name="Steele A.D."/>
            <person name="Gui C."/>
            <person name="Meng S."/>
            <person name="Li G."/>
            <person name="Viehrig K."/>
            <person name="Ye F."/>
            <person name="Su P."/>
            <person name="Kiefer A.F."/>
            <person name="Nichols A."/>
            <person name="Cepeda A.J."/>
            <person name="Yan W."/>
            <person name="Fan B."/>
            <person name="Jiang Y."/>
            <person name="Adhikari A."/>
            <person name="Zheng C.-J."/>
            <person name="Schuster L."/>
            <person name="Cowan T.M."/>
            <person name="Smanski M.J."/>
            <person name="Chevrette M.G."/>
            <person name="De Carvalho L.P.S."/>
            <person name="Shen B."/>
        </authorList>
    </citation>
    <scope>NUCLEOTIDE SEQUENCE [LARGE SCALE GENOMIC DNA]</scope>
    <source>
        <strain evidence="3 4">NPDC015755</strain>
    </source>
</reference>
<sequence length="450" mass="48415">MTIAAAISGQPSAGAADSAPTTVTTPPRIVDADHPVSRVGDKVPIESLQRLKARPAKTPTLPTLTEHGQVTAKRTGATYERNLDHYKDGVPSGRMDVAYDPVNDCRAFLDSKVGKKVVDRFRYCSVSRWTYNHVEVATGRVLGTATYLQTTAGQAPQDRREIYYMVNLGFFDIQGTVPKTGPLEVSGISSGYRGADGSNVACEVTNSATNPQMLGQWLANGNAVATIVFDQNKSLGYGRDFVSRCGVATSTCVGKYCGEFTDADTSIRFDSASYLEGASGGVFDAAVPKILYDPRSAAHGAVATHIMTAYAYPELTHPKVAGKSIPGWGDRPLTRLYEGWDGTAKLQRQKNIVAKDRACARIKPANSTGLDCDEFPFGSTYEGPAYGMHFSVKYLDLSQNRSAGGSLASFYSKERILHRDAFNVMILWNPADGPPPGWPGAWPPPGWPGA</sequence>
<evidence type="ECO:0000259" key="2">
    <source>
        <dbReference type="Pfam" id="PF14040"/>
    </source>
</evidence>
<dbReference type="EMBL" id="JBIBSM010000018">
    <property type="protein sequence ID" value="MFF8279922.1"/>
    <property type="molecule type" value="Genomic_DNA"/>
</dbReference>